<feature type="domain" description="Arm DNA-binding" evidence="4">
    <location>
        <begin position="8"/>
        <end position="58"/>
    </location>
</feature>
<dbReference type="InterPro" id="IPR035386">
    <property type="entry name" value="Arm-DNA-bind_5"/>
</dbReference>
<dbReference type="Pfam" id="PF17293">
    <property type="entry name" value="Arm-DNA-bind_5"/>
    <property type="match status" value="1"/>
</dbReference>
<sequence length="398" mass="45498">MDGYKLSDYNSGIKVRPSKWQQHNQLVTGRTQDAQELNEQIAQVALQHREILRELKRRYQKGEGPRPTPELIKAEFLQPGSTSPRLHSWYKTYLDYLDSLNGLEDGRAEKTLARAYKTWDYIKKFDPSSPYLVDITTGWGKRFHAWLQTDPETGKRRMQKDTANKHLAHVRDAISHAIDEGFLSNNVLDKFRPKRGKGKEVYFLEPTHINRLMGLQLTDTSMAGVLWWAKLMCLTGLDYVDAIRYATNRNAFEQPTTAGKTKIVIERTKPPRNYCEIYLLPELEALLAEHPTGPYAPTLADVNRNLKVIADAIEFPLTFTSKICRKTAGAYFLRLGFQIATVSKMLGHSSIRTTEAHYVRVTSSQVDHDIERVARMGETTPIRPVISHNPFVQINKAS</sequence>
<dbReference type="InterPro" id="IPR013762">
    <property type="entry name" value="Integrase-like_cat_sf"/>
</dbReference>
<evidence type="ECO:0000259" key="3">
    <source>
        <dbReference type="Pfam" id="PF13102"/>
    </source>
</evidence>
<dbReference type="Gene3D" id="1.10.150.130">
    <property type="match status" value="1"/>
</dbReference>
<comment type="caution">
    <text evidence="5">The sequence shown here is derived from an EMBL/GenBank/DDBJ whole genome shotgun (WGS) entry which is preliminary data.</text>
</comment>
<dbReference type="InterPro" id="IPR011010">
    <property type="entry name" value="DNA_brk_join_enz"/>
</dbReference>
<reference evidence="5 6" key="1">
    <citation type="submission" date="2022-04" db="EMBL/GenBank/DDBJ databases">
        <title>Spirosoma sp. strain RP8 genome sequencing and assembly.</title>
        <authorList>
            <person name="Jung Y."/>
        </authorList>
    </citation>
    <scope>NUCLEOTIDE SEQUENCE [LARGE SCALE GENOMIC DNA]</scope>
    <source>
        <strain evidence="5 6">RP8</strain>
    </source>
</reference>
<evidence type="ECO:0000313" key="5">
    <source>
        <dbReference type="EMBL" id="MCK8496063.1"/>
    </source>
</evidence>
<keyword evidence="6" id="KW-1185">Reference proteome</keyword>
<dbReference type="InterPro" id="IPR010998">
    <property type="entry name" value="Integrase_recombinase_N"/>
</dbReference>
<keyword evidence="1" id="KW-0238">DNA-binding</keyword>
<name>A0ABT0HV88_9BACT</name>
<keyword evidence="2" id="KW-0233">DNA recombination</keyword>
<gene>
    <name evidence="5" type="ORF">M0L20_29625</name>
</gene>
<dbReference type="SUPFAM" id="SSF56349">
    <property type="entry name" value="DNA breaking-rejoining enzymes"/>
    <property type="match status" value="1"/>
</dbReference>
<evidence type="ECO:0000256" key="2">
    <source>
        <dbReference type="ARBA" id="ARBA00023172"/>
    </source>
</evidence>
<feature type="domain" description="Phage integrase SAM-like" evidence="3">
    <location>
        <begin position="96"/>
        <end position="191"/>
    </location>
</feature>
<dbReference type="RefSeq" id="WP_248480924.1">
    <property type="nucleotide sequence ID" value="NZ_JALPRF010000015.1"/>
</dbReference>
<organism evidence="5 6">
    <name type="scientific">Spirosoma liriopis</name>
    <dbReference type="NCBI Taxonomy" id="2937440"/>
    <lineage>
        <taxon>Bacteria</taxon>
        <taxon>Pseudomonadati</taxon>
        <taxon>Bacteroidota</taxon>
        <taxon>Cytophagia</taxon>
        <taxon>Cytophagales</taxon>
        <taxon>Cytophagaceae</taxon>
        <taxon>Spirosoma</taxon>
    </lineage>
</organism>
<proteinExistence type="predicted"/>
<protein>
    <submittedName>
        <fullName evidence="5">Site-specific integrase</fullName>
    </submittedName>
</protein>
<evidence type="ECO:0000313" key="6">
    <source>
        <dbReference type="Proteomes" id="UP001202180"/>
    </source>
</evidence>
<evidence type="ECO:0000259" key="4">
    <source>
        <dbReference type="Pfam" id="PF17293"/>
    </source>
</evidence>
<dbReference type="EMBL" id="JALPRF010000015">
    <property type="protein sequence ID" value="MCK8496063.1"/>
    <property type="molecule type" value="Genomic_DNA"/>
</dbReference>
<dbReference type="InterPro" id="IPR025269">
    <property type="entry name" value="SAM-like_dom"/>
</dbReference>
<dbReference type="Pfam" id="PF13102">
    <property type="entry name" value="Phage_int_SAM_5"/>
    <property type="match status" value="1"/>
</dbReference>
<accession>A0ABT0HV88</accession>
<dbReference type="Gene3D" id="1.10.443.10">
    <property type="entry name" value="Intergrase catalytic core"/>
    <property type="match status" value="1"/>
</dbReference>
<dbReference type="Proteomes" id="UP001202180">
    <property type="component" value="Unassembled WGS sequence"/>
</dbReference>
<evidence type="ECO:0000256" key="1">
    <source>
        <dbReference type="ARBA" id="ARBA00023125"/>
    </source>
</evidence>